<comment type="caution">
    <text evidence="2">The sequence shown here is derived from an EMBL/GenBank/DDBJ whole genome shotgun (WGS) entry which is preliminary data.</text>
</comment>
<protein>
    <submittedName>
        <fullName evidence="2">Uncharacterized protein</fullName>
    </submittedName>
</protein>
<evidence type="ECO:0000313" key="3">
    <source>
        <dbReference type="Proteomes" id="UP000298030"/>
    </source>
</evidence>
<feature type="compositionally biased region" description="Polar residues" evidence="1">
    <location>
        <begin position="18"/>
        <end position="30"/>
    </location>
</feature>
<proteinExistence type="predicted"/>
<dbReference type="Proteomes" id="UP000298030">
    <property type="component" value="Unassembled WGS sequence"/>
</dbReference>
<reference evidence="2 3" key="1">
    <citation type="journal article" date="2019" name="Nat. Ecol. Evol.">
        <title>Megaphylogeny resolves global patterns of mushroom evolution.</title>
        <authorList>
            <person name="Varga T."/>
            <person name="Krizsan K."/>
            <person name="Foldi C."/>
            <person name="Dima B."/>
            <person name="Sanchez-Garcia M."/>
            <person name="Sanchez-Ramirez S."/>
            <person name="Szollosi G.J."/>
            <person name="Szarkandi J.G."/>
            <person name="Papp V."/>
            <person name="Albert L."/>
            <person name="Andreopoulos W."/>
            <person name="Angelini C."/>
            <person name="Antonin V."/>
            <person name="Barry K.W."/>
            <person name="Bougher N.L."/>
            <person name="Buchanan P."/>
            <person name="Buyck B."/>
            <person name="Bense V."/>
            <person name="Catcheside P."/>
            <person name="Chovatia M."/>
            <person name="Cooper J."/>
            <person name="Damon W."/>
            <person name="Desjardin D."/>
            <person name="Finy P."/>
            <person name="Geml J."/>
            <person name="Haridas S."/>
            <person name="Hughes K."/>
            <person name="Justo A."/>
            <person name="Karasinski D."/>
            <person name="Kautmanova I."/>
            <person name="Kiss B."/>
            <person name="Kocsube S."/>
            <person name="Kotiranta H."/>
            <person name="LaButti K.M."/>
            <person name="Lechner B.E."/>
            <person name="Liimatainen K."/>
            <person name="Lipzen A."/>
            <person name="Lukacs Z."/>
            <person name="Mihaltcheva S."/>
            <person name="Morgado L.N."/>
            <person name="Niskanen T."/>
            <person name="Noordeloos M.E."/>
            <person name="Ohm R.A."/>
            <person name="Ortiz-Santana B."/>
            <person name="Ovrebo C."/>
            <person name="Racz N."/>
            <person name="Riley R."/>
            <person name="Savchenko A."/>
            <person name="Shiryaev A."/>
            <person name="Soop K."/>
            <person name="Spirin V."/>
            <person name="Szebenyi C."/>
            <person name="Tomsovsky M."/>
            <person name="Tulloss R.E."/>
            <person name="Uehling J."/>
            <person name="Grigoriev I.V."/>
            <person name="Vagvolgyi C."/>
            <person name="Papp T."/>
            <person name="Martin F.M."/>
            <person name="Miettinen O."/>
            <person name="Hibbett D.S."/>
            <person name="Nagy L.G."/>
        </authorList>
    </citation>
    <scope>NUCLEOTIDE SEQUENCE [LARGE SCALE GENOMIC DNA]</scope>
    <source>
        <strain evidence="2 3">FP101781</strain>
    </source>
</reference>
<name>A0A4Y7T883_COPMI</name>
<accession>A0A4Y7T883</accession>
<gene>
    <name evidence="2" type="ORF">FA13DRAFT_1734121</name>
</gene>
<sequence length="74" mass="8220">MRADFKYLFRLNLGNEGVRSSQMSSTSTPHISRKGRRVGPDQSCSPQSFTQSPLSGTSNRLGQEGRAQPLRLPR</sequence>
<organism evidence="2 3">
    <name type="scientific">Coprinellus micaceus</name>
    <name type="common">Glistening ink-cap mushroom</name>
    <name type="synonym">Coprinus micaceus</name>
    <dbReference type="NCBI Taxonomy" id="71717"/>
    <lineage>
        <taxon>Eukaryota</taxon>
        <taxon>Fungi</taxon>
        <taxon>Dikarya</taxon>
        <taxon>Basidiomycota</taxon>
        <taxon>Agaricomycotina</taxon>
        <taxon>Agaricomycetes</taxon>
        <taxon>Agaricomycetidae</taxon>
        <taxon>Agaricales</taxon>
        <taxon>Agaricineae</taxon>
        <taxon>Psathyrellaceae</taxon>
        <taxon>Coprinellus</taxon>
    </lineage>
</organism>
<evidence type="ECO:0000313" key="2">
    <source>
        <dbReference type="EMBL" id="TEB29779.1"/>
    </source>
</evidence>
<dbReference type="EMBL" id="QPFP01000025">
    <property type="protein sequence ID" value="TEB29779.1"/>
    <property type="molecule type" value="Genomic_DNA"/>
</dbReference>
<evidence type="ECO:0000256" key="1">
    <source>
        <dbReference type="SAM" id="MobiDB-lite"/>
    </source>
</evidence>
<feature type="region of interest" description="Disordered" evidence="1">
    <location>
        <begin position="16"/>
        <end position="74"/>
    </location>
</feature>
<feature type="compositionally biased region" description="Polar residues" evidence="1">
    <location>
        <begin position="42"/>
        <end position="61"/>
    </location>
</feature>
<dbReference type="AlphaFoldDB" id="A0A4Y7T883"/>
<keyword evidence="3" id="KW-1185">Reference proteome</keyword>